<evidence type="ECO:0000313" key="2">
    <source>
        <dbReference type="Proteomes" id="UP000178526"/>
    </source>
</evidence>
<organism evidence="1 2">
    <name type="scientific">Candidatus Schekmanbacteria bacterium GWA2_38_11</name>
    <dbReference type="NCBI Taxonomy" id="1817876"/>
    <lineage>
        <taxon>Bacteria</taxon>
        <taxon>Candidatus Schekmaniibacteriota</taxon>
    </lineage>
</organism>
<proteinExistence type="predicted"/>
<dbReference type="Pfam" id="PF06245">
    <property type="entry name" value="DUF1015"/>
    <property type="match status" value="1"/>
</dbReference>
<dbReference type="AlphaFoldDB" id="A0A1F7RAN2"/>
<dbReference type="InterPro" id="IPR008323">
    <property type="entry name" value="UCP033563"/>
</dbReference>
<evidence type="ECO:0000313" key="1">
    <source>
        <dbReference type="EMBL" id="OGL38481.1"/>
    </source>
</evidence>
<accession>A0A1F7RAN2</accession>
<dbReference type="PIRSF" id="PIRSF033563">
    <property type="entry name" value="UCP033563"/>
    <property type="match status" value="1"/>
</dbReference>
<reference evidence="1 2" key="1">
    <citation type="journal article" date="2016" name="Nat. Commun.">
        <title>Thousands of microbial genomes shed light on interconnected biogeochemical processes in an aquifer system.</title>
        <authorList>
            <person name="Anantharaman K."/>
            <person name="Brown C.T."/>
            <person name="Hug L.A."/>
            <person name="Sharon I."/>
            <person name="Castelle C.J."/>
            <person name="Probst A.J."/>
            <person name="Thomas B.C."/>
            <person name="Singh A."/>
            <person name="Wilkins M.J."/>
            <person name="Karaoz U."/>
            <person name="Brodie E.L."/>
            <person name="Williams K.H."/>
            <person name="Hubbard S.S."/>
            <person name="Banfield J.F."/>
        </authorList>
    </citation>
    <scope>NUCLEOTIDE SEQUENCE [LARGE SCALE GENOMIC DNA]</scope>
</reference>
<gene>
    <name evidence="1" type="ORF">A2042_08720</name>
</gene>
<evidence type="ECO:0008006" key="3">
    <source>
        <dbReference type="Google" id="ProtNLM"/>
    </source>
</evidence>
<dbReference type="EMBL" id="MGDB01000145">
    <property type="protein sequence ID" value="OGL38481.1"/>
    <property type="molecule type" value="Genomic_DNA"/>
</dbReference>
<comment type="caution">
    <text evidence="1">The sequence shown here is derived from an EMBL/GenBank/DDBJ whole genome shotgun (WGS) entry which is preliminary data.</text>
</comment>
<sequence>MAEILPFKGVIYNKEKINETEKVVTPPYDVISKDEQENFYRTHPYNIIRIILGKDIAGDDDKNNKYTRAAKYLQEWINDGILIKEKEDSIYIYEQKYHTKNNDLKTRRGFIALTPLQDFKSGKIFPHENTLSKPKEDRLKLMQACKGNLCQIFALYFDEKKEIDALFEKICSQPPLFDIVDNNMITNRMWLVKDKKVVALIQNAMKKKQLLIADGHHRYETALNYRNERRKGLKNFTGEEDFNYITMMFVNAEGPGLSILPTHRVVYNLKDFNGEKILKKIGEYFEIESFPYREAELEKFIKELSSSGEKHPAFGMYIKGIDRFYLLTLKNKKLINGLFTEDKPEKWKELDVAVLHDVIIENILGVSKDSQARQENIAYVKDEKEAVKKVKEDNFQIAFILNPTRVSQVKNIALKGLRMPQKSTFFYPKLLSGLVMNLFED</sequence>
<protein>
    <recommendedName>
        <fullName evidence="3">DUF1015 domain-containing protein</fullName>
    </recommendedName>
</protein>
<dbReference type="PANTHER" id="PTHR36454:SF1">
    <property type="entry name" value="DUF1015 DOMAIN-CONTAINING PROTEIN"/>
    <property type="match status" value="1"/>
</dbReference>
<dbReference type="PANTHER" id="PTHR36454">
    <property type="entry name" value="LMO2823 PROTEIN"/>
    <property type="match status" value="1"/>
</dbReference>
<name>A0A1F7RAN2_9BACT</name>
<dbReference type="Proteomes" id="UP000178526">
    <property type="component" value="Unassembled WGS sequence"/>
</dbReference>